<dbReference type="EMBL" id="JBHRVU010000004">
    <property type="protein sequence ID" value="MFC3442437.1"/>
    <property type="molecule type" value="Genomic_DNA"/>
</dbReference>
<protein>
    <submittedName>
        <fullName evidence="2">PRC-barrel domain-containing protein</fullName>
    </submittedName>
</protein>
<dbReference type="RefSeq" id="WP_380796563.1">
    <property type="nucleotide sequence ID" value="NZ_JBHRVU010000004.1"/>
</dbReference>
<comment type="caution">
    <text evidence="2">The sequence shown here is derived from an EMBL/GenBank/DDBJ whole genome shotgun (WGS) entry which is preliminary data.</text>
</comment>
<organism evidence="2 3">
    <name type="scientific">Sphingobium rhizovicinum</name>
    <dbReference type="NCBI Taxonomy" id="432308"/>
    <lineage>
        <taxon>Bacteria</taxon>
        <taxon>Pseudomonadati</taxon>
        <taxon>Pseudomonadota</taxon>
        <taxon>Alphaproteobacteria</taxon>
        <taxon>Sphingomonadales</taxon>
        <taxon>Sphingomonadaceae</taxon>
        <taxon>Sphingobium</taxon>
    </lineage>
</organism>
<dbReference type="InterPro" id="IPR027275">
    <property type="entry name" value="PRC-brl_dom"/>
</dbReference>
<reference evidence="3" key="1">
    <citation type="journal article" date="2019" name="Int. J. Syst. Evol. Microbiol.">
        <title>The Global Catalogue of Microorganisms (GCM) 10K type strain sequencing project: providing services to taxonomists for standard genome sequencing and annotation.</title>
        <authorList>
            <consortium name="The Broad Institute Genomics Platform"/>
            <consortium name="The Broad Institute Genome Sequencing Center for Infectious Disease"/>
            <person name="Wu L."/>
            <person name="Ma J."/>
        </authorList>
    </citation>
    <scope>NUCLEOTIDE SEQUENCE [LARGE SCALE GENOMIC DNA]</scope>
    <source>
        <strain evidence="3">CCM 7491</strain>
    </source>
</reference>
<dbReference type="Gene3D" id="2.30.30.240">
    <property type="entry name" value="PRC-barrel domain"/>
    <property type="match status" value="1"/>
</dbReference>
<evidence type="ECO:0000313" key="3">
    <source>
        <dbReference type="Proteomes" id="UP001595681"/>
    </source>
</evidence>
<feature type="domain" description="PRC-barrel" evidence="1">
    <location>
        <begin position="13"/>
        <end position="87"/>
    </location>
</feature>
<proteinExistence type="predicted"/>
<dbReference type="Pfam" id="PF05239">
    <property type="entry name" value="PRC"/>
    <property type="match status" value="1"/>
</dbReference>
<evidence type="ECO:0000313" key="2">
    <source>
        <dbReference type="EMBL" id="MFC3442437.1"/>
    </source>
</evidence>
<dbReference type="Proteomes" id="UP001595681">
    <property type="component" value="Unassembled WGS sequence"/>
</dbReference>
<name>A0ABV7NIY6_9SPHN</name>
<keyword evidence="3" id="KW-1185">Reference proteome</keyword>
<dbReference type="SUPFAM" id="SSF50346">
    <property type="entry name" value="PRC-barrel domain"/>
    <property type="match status" value="1"/>
</dbReference>
<sequence>MTNLTIDHPHDLIGSDQIEGTAVYNRQGEHLGRIASFMVEKRSGQARYAILSFGGFLGIGSDHFPLPWSMLHFDADKGGYVVDLDRQLLDHAPRFAADQRPAYSDAYGRDVHQYYGLIYPW</sequence>
<dbReference type="PANTHER" id="PTHR36505">
    <property type="entry name" value="BLR1072 PROTEIN"/>
    <property type="match status" value="1"/>
</dbReference>
<dbReference type="PANTHER" id="PTHR36505:SF1">
    <property type="entry name" value="BLR1072 PROTEIN"/>
    <property type="match status" value="1"/>
</dbReference>
<evidence type="ECO:0000259" key="1">
    <source>
        <dbReference type="Pfam" id="PF05239"/>
    </source>
</evidence>
<dbReference type="InterPro" id="IPR011033">
    <property type="entry name" value="PRC_barrel-like_sf"/>
</dbReference>
<accession>A0ABV7NIY6</accession>
<gene>
    <name evidence="2" type="ORF">ACFOKF_14780</name>
</gene>